<name>A0A9N9CQF4_9GLOM</name>
<evidence type="ECO:0000259" key="4">
    <source>
        <dbReference type="Pfam" id="PF03221"/>
    </source>
</evidence>
<keyword evidence="6" id="KW-1185">Reference proteome</keyword>
<gene>
    <name evidence="5" type="ORF">DEBURN_LOCUS9903</name>
</gene>
<dbReference type="EMBL" id="CAJVPK010002254">
    <property type="protein sequence ID" value="CAG8609346.1"/>
    <property type="molecule type" value="Genomic_DNA"/>
</dbReference>
<evidence type="ECO:0000313" key="6">
    <source>
        <dbReference type="Proteomes" id="UP000789706"/>
    </source>
</evidence>
<feature type="domain" description="DDE-1" evidence="3">
    <location>
        <begin position="135"/>
        <end position="180"/>
    </location>
</feature>
<evidence type="ECO:0000256" key="2">
    <source>
        <dbReference type="SAM" id="MobiDB-lite"/>
    </source>
</evidence>
<dbReference type="Pfam" id="PF03221">
    <property type="entry name" value="HTH_Tnp_Tc5"/>
    <property type="match status" value="1"/>
</dbReference>
<feature type="compositionally biased region" description="Acidic residues" evidence="2">
    <location>
        <begin position="181"/>
        <end position="191"/>
    </location>
</feature>
<dbReference type="InterPro" id="IPR050863">
    <property type="entry name" value="CenT-Element_Derived"/>
</dbReference>
<organism evidence="5 6">
    <name type="scientific">Diversispora eburnea</name>
    <dbReference type="NCBI Taxonomy" id="1213867"/>
    <lineage>
        <taxon>Eukaryota</taxon>
        <taxon>Fungi</taxon>
        <taxon>Fungi incertae sedis</taxon>
        <taxon>Mucoromycota</taxon>
        <taxon>Glomeromycotina</taxon>
        <taxon>Glomeromycetes</taxon>
        <taxon>Diversisporales</taxon>
        <taxon>Diversisporaceae</taxon>
        <taxon>Diversispora</taxon>
    </lineage>
</organism>
<dbReference type="InterPro" id="IPR004875">
    <property type="entry name" value="DDE_SF_endonuclease_dom"/>
</dbReference>
<accession>A0A9N9CQF4</accession>
<comment type="caution">
    <text evidence="5">The sequence shown here is derived from an EMBL/GenBank/DDBJ whole genome shotgun (WGS) entry which is preliminary data.</text>
</comment>
<feature type="domain" description="HTH CENPB-type" evidence="4">
    <location>
        <begin position="55"/>
        <end position="92"/>
    </location>
</feature>
<dbReference type="InterPro" id="IPR006600">
    <property type="entry name" value="HTH_CenpB_DNA-bd_dom"/>
</dbReference>
<keyword evidence="1" id="KW-0238">DNA-binding</keyword>
<dbReference type="Gene3D" id="1.10.10.60">
    <property type="entry name" value="Homeodomain-like"/>
    <property type="match status" value="1"/>
</dbReference>
<feature type="compositionally biased region" description="Basic and acidic residues" evidence="2">
    <location>
        <begin position="195"/>
        <end position="215"/>
    </location>
</feature>
<dbReference type="Pfam" id="PF03184">
    <property type="entry name" value="DDE_1"/>
    <property type="match status" value="2"/>
</dbReference>
<protein>
    <submittedName>
        <fullName evidence="5">7837_t:CDS:1</fullName>
    </submittedName>
</protein>
<evidence type="ECO:0000313" key="5">
    <source>
        <dbReference type="EMBL" id="CAG8609346.1"/>
    </source>
</evidence>
<feature type="region of interest" description="Disordered" evidence="2">
    <location>
        <begin position="169"/>
        <end position="245"/>
    </location>
</feature>
<feature type="domain" description="DDE-1" evidence="3">
    <location>
        <begin position="243"/>
        <end position="293"/>
    </location>
</feature>
<feature type="compositionally biased region" description="Polar residues" evidence="2">
    <location>
        <begin position="235"/>
        <end position="245"/>
    </location>
</feature>
<reference evidence="5" key="1">
    <citation type="submission" date="2021-06" db="EMBL/GenBank/DDBJ databases">
        <authorList>
            <person name="Kallberg Y."/>
            <person name="Tangrot J."/>
            <person name="Rosling A."/>
        </authorList>
    </citation>
    <scope>NUCLEOTIDE SEQUENCE</scope>
    <source>
        <strain evidence="5">AZ414A</strain>
    </source>
</reference>
<sequence length="297" mass="34381">MPPESVPKKTLAEEFMERYLNLKIDRSTVSKILKRADGYQFQDDVAETTFYHHLLVKEKACQFAQAFVIPEGSLTFSNGWATKFKKRNGIRKITMHGEATSAPLENLLEERKKLVTVLLYSNSTGSHKFRLLVIAWMRSDIWEQWLRYIDDGFRIQGKQVLLLVDNAASHKTPGTNNSSEVQDDDADESLSENDFNDKIEELQEESQGRSRERPRGRPQGRPQERSRGSKRRTNITHSNRSRQIPGLTNVTVHFLPPNMTAHIQLMDAGIINSFKSKYKKLYCRHLLTQFEKNEDQR</sequence>
<dbReference type="PANTHER" id="PTHR19303">
    <property type="entry name" value="TRANSPOSON"/>
    <property type="match status" value="1"/>
</dbReference>
<evidence type="ECO:0000259" key="3">
    <source>
        <dbReference type="Pfam" id="PF03184"/>
    </source>
</evidence>
<dbReference type="Proteomes" id="UP000789706">
    <property type="component" value="Unassembled WGS sequence"/>
</dbReference>
<dbReference type="AlphaFoldDB" id="A0A9N9CQF4"/>
<dbReference type="OrthoDB" id="2447222at2759"/>
<evidence type="ECO:0000256" key="1">
    <source>
        <dbReference type="ARBA" id="ARBA00023125"/>
    </source>
</evidence>
<dbReference type="GO" id="GO:0003677">
    <property type="term" value="F:DNA binding"/>
    <property type="evidence" value="ECO:0007669"/>
    <property type="project" value="UniProtKB-KW"/>
</dbReference>
<proteinExistence type="predicted"/>
<dbReference type="GO" id="GO:0005634">
    <property type="term" value="C:nucleus"/>
    <property type="evidence" value="ECO:0007669"/>
    <property type="project" value="TreeGrafter"/>
</dbReference>
<dbReference type="PANTHER" id="PTHR19303:SF73">
    <property type="entry name" value="PROTEIN PDC2"/>
    <property type="match status" value="1"/>
</dbReference>